<evidence type="ECO:0000256" key="1">
    <source>
        <dbReference type="ARBA" id="ARBA00008418"/>
    </source>
</evidence>
<feature type="compositionally biased region" description="Low complexity" evidence="3">
    <location>
        <begin position="91"/>
        <end position="103"/>
    </location>
</feature>
<dbReference type="SMART" id="SM00153">
    <property type="entry name" value="VHP"/>
    <property type="match status" value="1"/>
</dbReference>
<name>A0AAD9IZQ5_9ANNE</name>
<keyword evidence="6" id="KW-1185">Reference proteome</keyword>
<dbReference type="CDD" id="cd11293">
    <property type="entry name" value="gelsolin_S4_like"/>
    <property type="match status" value="1"/>
</dbReference>
<feature type="region of interest" description="Disordered" evidence="3">
    <location>
        <begin position="216"/>
        <end position="267"/>
    </location>
</feature>
<dbReference type="PANTHER" id="PTHR11977">
    <property type="entry name" value="VILLIN"/>
    <property type="match status" value="1"/>
</dbReference>
<feature type="domain" description="HP" evidence="4">
    <location>
        <begin position="1293"/>
        <end position="1356"/>
    </location>
</feature>
<accession>A0AAD9IZQ5</accession>
<proteinExistence type="inferred from homology"/>
<dbReference type="GO" id="GO:0005546">
    <property type="term" value="F:phosphatidylinositol-4,5-bisphosphate binding"/>
    <property type="evidence" value="ECO:0007669"/>
    <property type="project" value="TreeGrafter"/>
</dbReference>
<dbReference type="InterPro" id="IPR007122">
    <property type="entry name" value="Villin/Gelsolin"/>
</dbReference>
<evidence type="ECO:0000313" key="5">
    <source>
        <dbReference type="EMBL" id="KAK2143719.1"/>
    </source>
</evidence>
<dbReference type="Pfam" id="PF02209">
    <property type="entry name" value="VHP"/>
    <property type="match status" value="1"/>
</dbReference>
<feature type="region of interest" description="Disordered" evidence="3">
    <location>
        <begin position="1"/>
        <end position="30"/>
    </location>
</feature>
<feature type="compositionally biased region" description="Polar residues" evidence="3">
    <location>
        <begin position="336"/>
        <end position="345"/>
    </location>
</feature>
<feature type="compositionally biased region" description="Basic and acidic residues" evidence="3">
    <location>
        <begin position="233"/>
        <end position="247"/>
    </location>
</feature>
<evidence type="ECO:0000259" key="4">
    <source>
        <dbReference type="PROSITE" id="PS51089"/>
    </source>
</evidence>
<dbReference type="Proteomes" id="UP001208570">
    <property type="component" value="Unassembled WGS sequence"/>
</dbReference>
<evidence type="ECO:0000256" key="3">
    <source>
        <dbReference type="SAM" id="MobiDB-lite"/>
    </source>
</evidence>
<feature type="region of interest" description="Disordered" evidence="3">
    <location>
        <begin position="321"/>
        <end position="346"/>
    </location>
</feature>
<feature type="region of interest" description="Disordered" evidence="3">
    <location>
        <begin position="364"/>
        <end position="424"/>
    </location>
</feature>
<evidence type="ECO:0000256" key="2">
    <source>
        <dbReference type="SAM" id="Coils"/>
    </source>
</evidence>
<keyword evidence="2" id="KW-0175">Coiled coil</keyword>
<dbReference type="PROSITE" id="PS51089">
    <property type="entry name" value="HP"/>
    <property type="match status" value="1"/>
</dbReference>
<dbReference type="InterPro" id="IPR003128">
    <property type="entry name" value="Villin_headpiece"/>
</dbReference>
<evidence type="ECO:0000313" key="6">
    <source>
        <dbReference type="Proteomes" id="UP001208570"/>
    </source>
</evidence>
<feature type="compositionally biased region" description="Basic and acidic residues" evidence="3">
    <location>
        <begin position="66"/>
        <end position="76"/>
    </location>
</feature>
<protein>
    <recommendedName>
        <fullName evidence="4">HP domain-containing protein</fullName>
    </recommendedName>
</protein>
<dbReference type="InterPro" id="IPR029006">
    <property type="entry name" value="ADF-H/Gelsolin-like_dom_sf"/>
</dbReference>
<dbReference type="InterPro" id="IPR036886">
    <property type="entry name" value="Villin_headpiece_dom_sf"/>
</dbReference>
<dbReference type="InterPro" id="IPR007123">
    <property type="entry name" value="Gelsolin-like_dom"/>
</dbReference>
<feature type="compositionally biased region" description="Basic and acidic residues" evidence="3">
    <location>
        <begin position="216"/>
        <end position="227"/>
    </location>
</feature>
<dbReference type="SUPFAM" id="SSF55753">
    <property type="entry name" value="Actin depolymerizing proteins"/>
    <property type="match status" value="5"/>
</dbReference>
<dbReference type="EMBL" id="JAODUP010000818">
    <property type="protein sequence ID" value="KAK2143719.1"/>
    <property type="molecule type" value="Genomic_DNA"/>
</dbReference>
<dbReference type="GO" id="GO:0051015">
    <property type="term" value="F:actin filament binding"/>
    <property type="evidence" value="ECO:0007669"/>
    <property type="project" value="InterPro"/>
</dbReference>
<dbReference type="GO" id="GO:0005737">
    <property type="term" value="C:cytoplasm"/>
    <property type="evidence" value="ECO:0007669"/>
    <property type="project" value="TreeGrafter"/>
</dbReference>
<dbReference type="GO" id="GO:0051014">
    <property type="term" value="P:actin filament severing"/>
    <property type="evidence" value="ECO:0007669"/>
    <property type="project" value="TreeGrafter"/>
</dbReference>
<dbReference type="PANTHER" id="PTHR11977:SF45">
    <property type="entry name" value="SUPERVILLIN"/>
    <property type="match status" value="1"/>
</dbReference>
<dbReference type="SMART" id="SM00262">
    <property type="entry name" value="GEL"/>
    <property type="match status" value="4"/>
</dbReference>
<gene>
    <name evidence="5" type="ORF">LSH36_818g00010</name>
</gene>
<dbReference type="Gene3D" id="1.10.950.10">
    <property type="entry name" value="Villin headpiece domain"/>
    <property type="match status" value="1"/>
</dbReference>
<organism evidence="5 6">
    <name type="scientific">Paralvinella palmiformis</name>
    <dbReference type="NCBI Taxonomy" id="53620"/>
    <lineage>
        <taxon>Eukaryota</taxon>
        <taxon>Metazoa</taxon>
        <taxon>Spiralia</taxon>
        <taxon>Lophotrochozoa</taxon>
        <taxon>Annelida</taxon>
        <taxon>Polychaeta</taxon>
        <taxon>Sedentaria</taxon>
        <taxon>Canalipalpata</taxon>
        <taxon>Terebellida</taxon>
        <taxon>Terebelliformia</taxon>
        <taxon>Alvinellidae</taxon>
        <taxon>Paralvinella</taxon>
    </lineage>
</organism>
<dbReference type="GO" id="GO:0015629">
    <property type="term" value="C:actin cytoskeleton"/>
    <property type="evidence" value="ECO:0007669"/>
    <property type="project" value="TreeGrafter"/>
</dbReference>
<dbReference type="SUPFAM" id="SSF47050">
    <property type="entry name" value="VHP, Villin headpiece domain"/>
    <property type="match status" value="1"/>
</dbReference>
<dbReference type="GO" id="GO:0051016">
    <property type="term" value="P:barbed-end actin filament capping"/>
    <property type="evidence" value="ECO:0007669"/>
    <property type="project" value="TreeGrafter"/>
</dbReference>
<comment type="similarity">
    <text evidence="1">Belongs to the villin/gelsolin family.</text>
</comment>
<dbReference type="Pfam" id="PF00626">
    <property type="entry name" value="Gelsolin"/>
    <property type="match status" value="2"/>
</dbReference>
<reference evidence="5" key="1">
    <citation type="journal article" date="2023" name="Mol. Biol. Evol.">
        <title>Third-Generation Sequencing Reveals the Adaptive Role of the Epigenome in Three Deep-Sea Polychaetes.</title>
        <authorList>
            <person name="Perez M."/>
            <person name="Aroh O."/>
            <person name="Sun Y."/>
            <person name="Lan Y."/>
            <person name="Juniper S.K."/>
            <person name="Young C.R."/>
            <person name="Angers B."/>
            <person name="Qian P.Y."/>
        </authorList>
    </citation>
    <scope>NUCLEOTIDE SEQUENCE</scope>
    <source>
        <strain evidence="5">P08H-3</strain>
    </source>
</reference>
<feature type="region of interest" description="Disordered" evidence="3">
    <location>
        <begin position="50"/>
        <end position="142"/>
    </location>
</feature>
<dbReference type="Gene3D" id="3.40.20.10">
    <property type="entry name" value="Severin"/>
    <property type="match status" value="5"/>
</dbReference>
<dbReference type="GO" id="GO:0008154">
    <property type="term" value="P:actin polymerization or depolymerization"/>
    <property type="evidence" value="ECO:0007669"/>
    <property type="project" value="TreeGrafter"/>
</dbReference>
<sequence>MATVRPTLREADAVPSFGTPSSEQPPRPGIVKFSTALLSPCITRRQFSVPLRDDETEDCSGALHGENGRGDIETRYFGRMGTTDRSIPDCTPTSGTPASSPSSGGSGGRRDSSPGEDQENRSPINIAIRGAKRKHASAADVRERGADTVRAILTMTPPAKIYRSELCYSGLATTSFSSTCQPRFCSGRAGSPCNGGGSTVRHSMTADLEQKLLNKNLGAKETEKDNEQTPSHRPLEKSRSSPEKTETLNDPQVVKLRDSKSKKPRPCSIADRVSMLKDSQEGWRTKVEEKDVTKFTVEGKLNMAGLSPKPDSPFLAKTRLPGTPGKFPLKRDGPKSSPNITNGTEVPSMRIHSLPIPQSAQALNKCDSQGMQRHPAPLATVSPPHSLSPCSPPQSSPNLLMKLSDSSSGDESDTQQTNKVKIIRPDDQGFKDFFESSAVDQTSIERIEVSIHDFDHLTAEANNRLSNVKKIRPHRRAAGSRNPLKTLAARDDLQEEYEEVRTDIAERELRRIKLEQNSVNSYNLPKIEWLVLVTGTVHIAQEALAGLASKENFSNVQLRKTDSFGSSTPGSTNLPYKSLMLMQVKGRRHCQVRLVAPTAHSINSGDCFLLVTSDSIYIWQGEFSNVIERSRATELATTVYQKRDLGCKTNREPVLITEGKQTMTTSGQRFWEMLGGFGEYQPPGPAEEDELYEMYMAEATKIYGLKGDQLILLDTGFLPTYDLLSSKKVLVFDFGSEMYTWMGKQVSFNDRKKALHLAKQIWNKGYDYTECNINPLSPLSVEESSGLPMKSETRPEWTLFGKVTQNMETVLFREKFIDWPDAAKVIKVKGQDDEQEEETAELVPYDVTKMLPLDTKPVTMVLEGSNVGRGKFWTENDDGIQRGYEILTLGVEVFHILEYDHLKLDSESLGQFHDSDTYVIRWHLMISQSGLRNIRTQEMRHSVTGRERWAYFFWQGQYSTITEKGASALMTVELDEERGPQVRVTQGKEPPCFLQLFDGRMIVHKGKREDESTNTPGLWRLYIVRGEYPDECHLLEVPCKMSSLRSRASMILLNVKTGILHVWHGSKSATHTRQRAVSIGKALEKSCPPEVDLHKNVEIIMCEVSEGAEKSDFLAAMDTRERTYHCLMKDPTPQRHSARLFYMHSVCGQFVATEILNPSRNHENLCTPFPFSQEELYKSSQPGLFLIDNHHEVYLWQGWWPEETEESDNVITGSSMSRFNVDRRLAIETTLNYCKEKNPELPPKAWLVYAGLEPARFTNLFPVWEVNEEARSSNMKEGKSEGEMTSLDKLLKKLTCTQYTFAELQVRPLPEGVDPLKIESYLVDSEFEEIIKMMKDEFYGLPAWKQNNIKKDVGLF</sequence>
<comment type="caution">
    <text evidence="5">The sequence shown here is derived from an EMBL/GenBank/DDBJ whole genome shotgun (WGS) entry which is preliminary data.</text>
</comment>
<feature type="coiled-coil region" evidence="2">
    <location>
        <begin position="490"/>
        <end position="517"/>
    </location>
</feature>